<dbReference type="SUPFAM" id="SSF81452">
    <property type="entry name" value="Cytochrome c oxidase subunit III-like"/>
    <property type="match status" value="1"/>
</dbReference>
<dbReference type="Gene3D" id="1.20.120.80">
    <property type="entry name" value="Cytochrome c oxidase, subunit III, four-helix bundle"/>
    <property type="match status" value="1"/>
</dbReference>
<feature type="transmembrane region" description="Helical" evidence="7">
    <location>
        <begin position="336"/>
        <end position="354"/>
    </location>
</feature>
<dbReference type="EMBL" id="KP211923">
    <property type="protein sequence ID" value="ANV81084.1"/>
    <property type="molecule type" value="Genomic_DNA"/>
</dbReference>
<comment type="subcellular location">
    <subcellularLocation>
        <location evidence="1">Cell membrane</location>
        <topology evidence="1">Multi-pass membrane protein</topology>
    </subcellularLocation>
</comment>
<accession>A0A1B1TFP0</accession>
<reference evidence="9" key="1">
    <citation type="submission" date="2014-11" db="EMBL/GenBank/DDBJ databases">
        <authorList>
            <person name="Zhu J."/>
            <person name="Qi W."/>
            <person name="Song R."/>
        </authorList>
    </citation>
    <scope>NUCLEOTIDE SEQUENCE</scope>
</reference>
<dbReference type="InterPro" id="IPR024791">
    <property type="entry name" value="Cyt_c/ubiquinol_Oxase_su3"/>
</dbReference>
<dbReference type="Pfam" id="PF00510">
    <property type="entry name" value="COX3"/>
    <property type="match status" value="2"/>
</dbReference>
<dbReference type="InterPro" id="IPR013833">
    <property type="entry name" value="Cyt_c_oxidase_su3_a-hlx"/>
</dbReference>
<evidence type="ECO:0000256" key="4">
    <source>
        <dbReference type="ARBA" id="ARBA00022692"/>
    </source>
</evidence>
<evidence type="ECO:0000256" key="1">
    <source>
        <dbReference type="ARBA" id="ARBA00004651"/>
    </source>
</evidence>
<dbReference type="InterPro" id="IPR000298">
    <property type="entry name" value="Cyt_c_oxidase-like_su3"/>
</dbReference>
<dbReference type="GO" id="GO:0004129">
    <property type="term" value="F:cytochrome-c oxidase activity"/>
    <property type="evidence" value="ECO:0007669"/>
    <property type="project" value="InterPro"/>
</dbReference>
<sequence length="355" mass="40409">MSGEHDEHHHPSAWGPHHWDHGAPHNSWAPLMMSIGFGIFLFMLASAFNNDVVDASYIPLVMVGLLVVLFGLIIWWRQDMSFDGTYEPMSTGTPFKNIQIRKVGMWVFLMSEMMVFTSLFSTYIRYRTGIENCQTVFERGDWVEQGYTLETGEALICFEPASHLIASSWWHIAPGAINTFALIVSSFTIVQALRYASKPVGEIDENRRKKLVTRYLGSTWLLAIIFLTLKMVEWFIGFYVPEISFLGIHEHDIKSLVAEGYMINADHYHHHDWVDPVTGATMLADISVGASTFYVTTGTHGVHVFGGIVGLTYMTLKASRGGYTPKNAVSIEYFGLYWHFVDLVWVIVFPFFYLY</sequence>
<feature type="transmembrane region" description="Helical" evidence="7">
    <location>
        <begin position="28"/>
        <end position="49"/>
    </location>
</feature>
<proteinExistence type="inferred from homology"/>
<feature type="transmembrane region" description="Helical" evidence="7">
    <location>
        <begin position="293"/>
        <end position="316"/>
    </location>
</feature>
<name>A0A1B1TFP0_9ARCH</name>
<keyword evidence="6 7" id="KW-0472">Membrane</keyword>
<evidence type="ECO:0000313" key="9">
    <source>
        <dbReference type="EMBL" id="ANV81084.1"/>
    </source>
</evidence>
<organism evidence="9">
    <name type="scientific">uncultured Poseidoniia archaeon</name>
    <dbReference type="NCBI Taxonomy" id="1697135"/>
    <lineage>
        <taxon>Archaea</taxon>
        <taxon>Methanobacteriati</taxon>
        <taxon>Thermoplasmatota</taxon>
        <taxon>Candidatus Poseidoniia</taxon>
        <taxon>environmental samples</taxon>
    </lineage>
</organism>
<protein>
    <submittedName>
        <fullName evidence="9">Cytochrome C oxidase subunit I (CoxAC)</fullName>
    </submittedName>
</protein>
<feature type="domain" description="Heme-copper oxidase subunit III family profile" evidence="8">
    <location>
        <begin position="16"/>
        <end position="355"/>
    </location>
</feature>
<dbReference type="PANTHER" id="PTHR11403:SF2">
    <property type="entry name" value="CYTOCHROME BO(3) UBIQUINOL OXIDASE SUBUNIT 3"/>
    <property type="match status" value="1"/>
</dbReference>
<dbReference type="CDD" id="cd00386">
    <property type="entry name" value="Heme_Cu_Oxidase_III_like"/>
    <property type="match status" value="1"/>
</dbReference>
<dbReference type="PANTHER" id="PTHR11403">
    <property type="entry name" value="CYTOCHROME C OXIDASE SUBUNIT III"/>
    <property type="match status" value="1"/>
</dbReference>
<evidence type="ECO:0000256" key="5">
    <source>
        <dbReference type="ARBA" id="ARBA00022989"/>
    </source>
</evidence>
<feature type="transmembrane region" description="Helical" evidence="7">
    <location>
        <begin position="211"/>
        <end position="229"/>
    </location>
</feature>
<evidence type="ECO:0000256" key="6">
    <source>
        <dbReference type="ARBA" id="ARBA00023136"/>
    </source>
</evidence>
<dbReference type="InterPro" id="IPR035973">
    <property type="entry name" value="Cyt_c_oxidase_su3-like_sf"/>
</dbReference>
<evidence type="ECO:0000256" key="3">
    <source>
        <dbReference type="ARBA" id="ARBA00022475"/>
    </source>
</evidence>
<dbReference type="AlphaFoldDB" id="A0A1B1TFP0"/>
<reference evidence="9" key="2">
    <citation type="journal article" date="2015" name="ISME J.">
        <title>A new class of marine Euryarchaeota group II from the Mediterranean deep chlorophyll maximum.</title>
        <authorList>
            <person name="Martin-Cuadrado A.B."/>
            <person name="Garcia-Heredia I."/>
            <person name="Molto A.G."/>
            <person name="Lopez-Ubeda R."/>
            <person name="Kimes N."/>
            <person name="Lopez-Garcia P."/>
            <person name="Moreira D."/>
            <person name="Rodriguez-Valera F."/>
        </authorList>
    </citation>
    <scope>NUCLEOTIDE SEQUENCE</scope>
</reference>
<comment type="similarity">
    <text evidence="2">Belongs to the cytochrome c oxidase subunit 3 family.</text>
</comment>
<evidence type="ECO:0000259" key="8">
    <source>
        <dbReference type="PROSITE" id="PS50253"/>
    </source>
</evidence>
<keyword evidence="5 7" id="KW-1133">Transmembrane helix</keyword>
<dbReference type="GO" id="GO:0005886">
    <property type="term" value="C:plasma membrane"/>
    <property type="evidence" value="ECO:0007669"/>
    <property type="project" value="UniProtKB-SubCell"/>
</dbReference>
<dbReference type="PROSITE" id="PS50253">
    <property type="entry name" value="COX3"/>
    <property type="match status" value="1"/>
</dbReference>
<dbReference type="GO" id="GO:0019646">
    <property type="term" value="P:aerobic electron transport chain"/>
    <property type="evidence" value="ECO:0007669"/>
    <property type="project" value="InterPro"/>
</dbReference>
<feature type="transmembrane region" description="Helical" evidence="7">
    <location>
        <begin position="55"/>
        <end position="76"/>
    </location>
</feature>
<keyword evidence="4 7" id="KW-0812">Transmembrane</keyword>
<keyword evidence="3" id="KW-1003">Cell membrane</keyword>
<evidence type="ECO:0000256" key="2">
    <source>
        <dbReference type="ARBA" id="ARBA00010581"/>
    </source>
</evidence>
<feature type="transmembrane region" description="Helical" evidence="7">
    <location>
        <begin position="103"/>
        <end position="124"/>
    </location>
</feature>
<evidence type="ECO:0000256" key="7">
    <source>
        <dbReference type="SAM" id="Phobius"/>
    </source>
</evidence>